<reference evidence="1" key="1">
    <citation type="submission" date="2022-09" db="EMBL/GenBank/DDBJ databases">
        <title>Novosphingobium sp. Nov., a polycyclic aromatic hydrocarbon-degrading bacterium isolated form mangrove sediments in HongKong.</title>
        <authorList>
            <person name="Hu Z."/>
        </authorList>
    </citation>
    <scope>NUCLEOTIDE SEQUENCE</scope>
    <source>
        <strain evidence="1">HK4-1</strain>
    </source>
</reference>
<sequence>MTLSDDSSIESLALRFIDARLPKAEWTHEGHFAAALWLCRHRPDLAAPDEIRTLITRYNAATGTPNTETEGYHHTITLASMRAAHHHLRSHAPDAPLHQVLRALMASAHGRTDWLLAYWHRDTLFSPAARRAWHAPDKADMPF</sequence>
<comment type="caution">
    <text evidence="1">The sequence shown here is derived from an EMBL/GenBank/DDBJ whole genome shotgun (WGS) entry which is preliminary data.</text>
</comment>
<evidence type="ECO:0000313" key="1">
    <source>
        <dbReference type="EMBL" id="MCT2400208.1"/>
    </source>
</evidence>
<dbReference type="EMBL" id="JANZXA010000007">
    <property type="protein sequence ID" value="MCT2400208.1"/>
    <property type="molecule type" value="Genomic_DNA"/>
</dbReference>
<dbReference type="RefSeq" id="WP_260046255.1">
    <property type="nucleotide sequence ID" value="NZ_JANZXA010000007.1"/>
</dbReference>
<name>A0ABT2I5X7_9SPHN</name>
<accession>A0ABT2I5X7</accession>
<protein>
    <submittedName>
        <fullName evidence="1">Uncharacterized protein</fullName>
    </submittedName>
</protein>
<evidence type="ECO:0000313" key="2">
    <source>
        <dbReference type="Proteomes" id="UP001165583"/>
    </source>
</evidence>
<gene>
    <name evidence="1" type="ORF">NZK81_11645</name>
</gene>
<keyword evidence="2" id="KW-1185">Reference proteome</keyword>
<proteinExistence type="predicted"/>
<organism evidence="1 2">
    <name type="scientific">Novosphingobium mangrovi</name>
    <name type="common">ex Huang et al. 2023</name>
    <dbReference type="NCBI Taxonomy" id="2976432"/>
    <lineage>
        <taxon>Bacteria</taxon>
        <taxon>Pseudomonadati</taxon>
        <taxon>Pseudomonadota</taxon>
        <taxon>Alphaproteobacteria</taxon>
        <taxon>Sphingomonadales</taxon>
        <taxon>Sphingomonadaceae</taxon>
        <taxon>Novosphingobium</taxon>
    </lineage>
</organism>
<dbReference type="Proteomes" id="UP001165583">
    <property type="component" value="Unassembled WGS sequence"/>
</dbReference>